<protein>
    <submittedName>
        <fullName evidence="2">Uncharacterized protein</fullName>
    </submittedName>
</protein>
<comment type="caution">
    <text evidence="2">The sequence shown here is derived from an EMBL/GenBank/DDBJ whole genome shotgun (WGS) entry which is preliminary data.</text>
</comment>
<dbReference type="EMBL" id="SGXF01000001">
    <property type="protein sequence ID" value="RZT02483.1"/>
    <property type="molecule type" value="Genomic_DNA"/>
</dbReference>
<gene>
    <name evidence="2" type="ORF">EV209_0602</name>
</gene>
<evidence type="ECO:0000313" key="2">
    <source>
        <dbReference type="EMBL" id="RZT02483.1"/>
    </source>
</evidence>
<dbReference type="Proteomes" id="UP000292927">
    <property type="component" value="Unassembled WGS sequence"/>
</dbReference>
<dbReference type="OrthoDB" id="2065288at2"/>
<feature type="region of interest" description="Disordered" evidence="1">
    <location>
        <begin position="21"/>
        <end position="67"/>
    </location>
</feature>
<proteinExistence type="predicted"/>
<feature type="compositionally biased region" description="Acidic residues" evidence="1">
    <location>
        <begin position="36"/>
        <end position="48"/>
    </location>
</feature>
<name>A0A4Q7PNT8_9FIRM</name>
<sequence>MPLDNLVEIPQYFPVPSQIMPVNMSYDDGNIPESDFPQDNDMSPESEYPDSRPRQDGPGGEEGRSNG</sequence>
<feature type="compositionally biased region" description="Basic and acidic residues" evidence="1">
    <location>
        <begin position="49"/>
        <end position="67"/>
    </location>
</feature>
<organism evidence="2 3">
    <name type="scientific">Cuneatibacter caecimuris</name>
    <dbReference type="NCBI Taxonomy" id="1796618"/>
    <lineage>
        <taxon>Bacteria</taxon>
        <taxon>Bacillati</taxon>
        <taxon>Bacillota</taxon>
        <taxon>Clostridia</taxon>
        <taxon>Lachnospirales</taxon>
        <taxon>Lachnospiraceae</taxon>
        <taxon>Cuneatibacter</taxon>
    </lineage>
</organism>
<evidence type="ECO:0000256" key="1">
    <source>
        <dbReference type="SAM" id="MobiDB-lite"/>
    </source>
</evidence>
<dbReference type="AlphaFoldDB" id="A0A4Q7PNT8"/>
<evidence type="ECO:0000313" key="3">
    <source>
        <dbReference type="Proteomes" id="UP000292927"/>
    </source>
</evidence>
<reference evidence="2 3" key="1">
    <citation type="submission" date="2019-02" db="EMBL/GenBank/DDBJ databases">
        <title>Genomic Encyclopedia of Type Strains, Phase IV (KMG-IV): sequencing the most valuable type-strain genomes for metagenomic binning, comparative biology and taxonomic classification.</title>
        <authorList>
            <person name="Goeker M."/>
        </authorList>
    </citation>
    <scope>NUCLEOTIDE SEQUENCE [LARGE SCALE GENOMIC DNA]</scope>
    <source>
        <strain evidence="2 3">DSM 29486</strain>
    </source>
</reference>
<keyword evidence="3" id="KW-1185">Reference proteome</keyword>
<dbReference type="RefSeq" id="WP_130432904.1">
    <property type="nucleotide sequence ID" value="NZ_SGXF01000001.1"/>
</dbReference>
<accession>A0A4Q7PNT8</accession>